<keyword evidence="1" id="KW-1133">Transmembrane helix</keyword>
<dbReference type="EMBL" id="LQQO01000006">
    <property type="protein sequence ID" value="KZE17287.1"/>
    <property type="molecule type" value="Genomic_DNA"/>
</dbReference>
<evidence type="ECO:0000256" key="2">
    <source>
        <dbReference type="SAM" id="SignalP"/>
    </source>
</evidence>
<dbReference type="Proteomes" id="UP000076609">
    <property type="component" value="Unassembled WGS sequence"/>
</dbReference>
<keyword evidence="1" id="KW-0472">Membrane</keyword>
<dbReference type="Gene3D" id="3.10.450.160">
    <property type="entry name" value="inner membrane protein cigr"/>
    <property type="match status" value="1"/>
</dbReference>
<feature type="signal peptide" evidence="2">
    <location>
        <begin position="1"/>
        <end position="22"/>
    </location>
</feature>
<dbReference type="Pfam" id="PF11776">
    <property type="entry name" value="RcnB"/>
    <property type="match status" value="1"/>
</dbReference>
<accession>A0ABR5YE93</accession>
<keyword evidence="2" id="KW-0732">Signal</keyword>
<evidence type="ECO:0008006" key="5">
    <source>
        <dbReference type="Google" id="ProtNLM"/>
    </source>
</evidence>
<dbReference type="RefSeq" id="WP_066689149.1">
    <property type="nucleotide sequence ID" value="NZ_CP117025.1"/>
</dbReference>
<organism evidence="3 4">
    <name type="scientific">Sphingomonas hankookensis</name>
    <dbReference type="NCBI Taxonomy" id="563996"/>
    <lineage>
        <taxon>Bacteria</taxon>
        <taxon>Pseudomonadati</taxon>
        <taxon>Pseudomonadota</taxon>
        <taxon>Alphaproteobacteria</taxon>
        <taxon>Sphingomonadales</taxon>
        <taxon>Sphingomonadaceae</taxon>
        <taxon>Sphingomonas</taxon>
    </lineage>
</organism>
<evidence type="ECO:0000313" key="4">
    <source>
        <dbReference type="Proteomes" id="UP000076609"/>
    </source>
</evidence>
<keyword evidence="4" id="KW-1185">Reference proteome</keyword>
<protein>
    <recommendedName>
        <fullName evidence="5">Regulator RcnB of Ni and Co efflux</fullName>
    </recommendedName>
</protein>
<feature type="chain" id="PRO_5046421854" description="Regulator RcnB of Ni and Co efflux" evidence="2">
    <location>
        <begin position="23"/>
        <end position="125"/>
    </location>
</feature>
<reference evidence="4" key="1">
    <citation type="submission" date="2016-01" db="EMBL/GenBank/DDBJ databases">
        <title>Draft genome of Chromobacterium sp. F49.</title>
        <authorList>
            <person name="Hong K.W."/>
        </authorList>
    </citation>
    <scope>NUCLEOTIDE SEQUENCE [LARGE SCALE GENOMIC DNA]</scope>
    <source>
        <strain evidence="4">CN3</strain>
    </source>
</reference>
<gene>
    <name evidence="3" type="ORF">AVT10_11370</name>
</gene>
<evidence type="ECO:0000313" key="3">
    <source>
        <dbReference type="EMBL" id="KZE17287.1"/>
    </source>
</evidence>
<dbReference type="InterPro" id="IPR024572">
    <property type="entry name" value="RcnB"/>
</dbReference>
<comment type="caution">
    <text evidence="3">The sequence shown here is derived from an EMBL/GenBank/DDBJ whole genome shotgun (WGS) entry which is preliminary data.</text>
</comment>
<name>A0ABR5YE93_9SPHN</name>
<sequence>MKKLILAAMTASLLATPMAASAQSRTVIKERPGRTVVVEKNRHGQNVRRTVVRQQPARYTNWQRGQRFDRNRAPNYRQIDYRAYRQRGVYAPPRGYQWVQSGNDAVLIAIASGLIGAVVGGALLN</sequence>
<evidence type="ECO:0000256" key="1">
    <source>
        <dbReference type="SAM" id="Phobius"/>
    </source>
</evidence>
<feature type="transmembrane region" description="Helical" evidence="1">
    <location>
        <begin position="105"/>
        <end position="124"/>
    </location>
</feature>
<keyword evidence="1" id="KW-0812">Transmembrane</keyword>
<proteinExistence type="predicted"/>